<feature type="domain" description="Major facilitator superfamily (MFS) profile" evidence="10">
    <location>
        <begin position="75"/>
        <end position="512"/>
    </location>
</feature>
<dbReference type="InterPro" id="IPR036259">
    <property type="entry name" value="MFS_trans_sf"/>
</dbReference>
<keyword evidence="7" id="KW-0462">Maltose metabolism</keyword>
<keyword evidence="12" id="KW-1185">Reference proteome</keyword>
<dbReference type="InterPro" id="IPR005829">
    <property type="entry name" value="Sugar_transporter_CS"/>
</dbReference>
<comment type="similarity">
    <text evidence="2 8">Belongs to the major facilitator superfamily. Sugar transporter (TC 2.A.1.1) family.</text>
</comment>
<feature type="transmembrane region" description="Helical" evidence="9">
    <location>
        <begin position="154"/>
        <end position="172"/>
    </location>
</feature>
<name>A0ABR1X042_9PEZI</name>
<dbReference type="RefSeq" id="XP_066671667.1">
    <property type="nucleotide sequence ID" value="XM_066808049.1"/>
</dbReference>
<dbReference type="EMBL" id="JAQQWN010000004">
    <property type="protein sequence ID" value="KAK8088773.1"/>
    <property type="molecule type" value="Genomic_DNA"/>
</dbReference>
<dbReference type="SUPFAM" id="SSF103473">
    <property type="entry name" value="MFS general substrate transporter"/>
    <property type="match status" value="1"/>
</dbReference>
<feature type="transmembrane region" description="Helical" evidence="9">
    <location>
        <begin position="397"/>
        <end position="419"/>
    </location>
</feature>
<dbReference type="InterPro" id="IPR050360">
    <property type="entry name" value="MFS_Sugar_Transporters"/>
</dbReference>
<organism evidence="11 12">
    <name type="scientific">Apiospora hydei</name>
    <dbReference type="NCBI Taxonomy" id="1337664"/>
    <lineage>
        <taxon>Eukaryota</taxon>
        <taxon>Fungi</taxon>
        <taxon>Dikarya</taxon>
        <taxon>Ascomycota</taxon>
        <taxon>Pezizomycotina</taxon>
        <taxon>Sordariomycetes</taxon>
        <taxon>Xylariomycetidae</taxon>
        <taxon>Amphisphaeriales</taxon>
        <taxon>Apiosporaceae</taxon>
        <taxon>Apiospora</taxon>
    </lineage>
</organism>
<comment type="caution">
    <text evidence="11">The sequence shown here is derived from an EMBL/GenBank/DDBJ whole genome shotgun (WGS) entry which is preliminary data.</text>
</comment>
<evidence type="ECO:0000313" key="11">
    <source>
        <dbReference type="EMBL" id="KAK8088773.1"/>
    </source>
</evidence>
<evidence type="ECO:0000313" key="12">
    <source>
        <dbReference type="Proteomes" id="UP001433268"/>
    </source>
</evidence>
<evidence type="ECO:0000256" key="4">
    <source>
        <dbReference type="ARBA" id="ARBA00022692"/>
    </source>
</evidence>
<feature type="transmembrane region" description="Helical" evidence="9">
    <location>
        <begin position="485"/>
        <end position="506"/>
    </location>
</feature>
<evidence type="ECO:0000256" key="5">
    <source>
        <dbReference type="ARBA" id="ARBA00022989"/>
    </source>
</evidence>
<feature type="transmembrane region" description="Helical" evidence="9">
    <location>
        <begin position="72"/>
        <end position="102"/>
    </location>
</feature>
<comment type="subcellular location">
    <subcellularLocation>
        <location evidence="1">Membrane</location>
        <topology evidence="1">Multi-pass membrane protein</topology>
    </subcellularLocation>
</comment>
<dbReference type="PROSITE" id="PS00217">
    <property type="entry name" value="SUGAR_TRANSPORT_2"/>
    <property type="match status" value="1"/>
</dbReference>
<feature type="transmembrane region" description="Helical" evidence="9">
    <location>
        <begin position="425"/>
        <end position="443"/>
    </location>
</feature>
<keyword evidence="5 9" id="KW-1133">Transmembrane helix</keyword>
<gene>
    <name evidence="11" type="ORF">PG997_003734</name>
</gene>
<dbReference type="InterPro" id="IPR005828">
    <property type="entry name" value="MFS_sugar_transport-like"/>
</dbReference>
<dbReference type="PROSITE" id="PS50850">
    <property type="entry name" value="MFS"/>
    <property type="match status" value="1"/>
</dbReference>
<keyword evidence="4 9" id="KW-0812">Transmembrane</keyword>
<evidence type="ECO:0000256" key="3">
    <source>
        <dbReference type="ARBA" id="ARBA00022448"/>
    </source>
</evidence>
<evidence type="ECO:0000256" key="1">
    <source>
        <dbReference type="ARBA" id="ARBA00004141"/>
    </source>
</evidence>
<dbReference type="GeneID" id="92041109"/>
<proteinExistence type="inferred from homology"/>
<keyword evidence="6 9" id="KW-0472">Membrane</keyword>
<evidence type="ECO:0000256" key="9">
    <source>
        <dbReference type="SAM" id="Phobius"/>
    </source>
</evidence>
<dbReference type="NCBIfam" id="TIGR00879">
    <property type="entry name" value="SP"/>
    <property type="match status" value="1"/>
</dbReference>
<dbReference type="Pfam" id="PF00083">
    <property type="entry name" value="Sugar_tr"/>
    <property type="match status" value="1"/>
</dbReference>
<evidence type="ECO:0000256" key="6">
    <source>
        <dbReference type="ARBA" id="ARBA00023136"/>
    </source>
</evidence>
<feature type="transmembrane region" description="Helical" evidence="9">
    <location>
        <begin position="251"/>
        <end position="272"/>
    </location>
</feature>
<sequence>MANELKSSTEQHGGSTITVAPAAGAVRLDDEVLTKMVAAVSDLGDIAHDAHKATNYEHDMTLREALRLYPKAIAFSMILSMSLVMEGYDTALLGGFFALPTFRKKFGEPVNDGSGSYQLTASWQSALGAMVQVGEIIGLYLAGILAERYGYRKTLLGSLVFMILVIFIMFFADNIGMLMAGELLCGLPWGAWQTLTTTYAAEIAPMALRPFLTTFVNLCWAIGQLISQGVLRGFLHRQDDWGWRIPYAIQWVWPLPIIVGVLLAPESTWWLVRNGRIEDAKKVLQSLVSAKDSNYSVDRNVAMMIYTDAQERAVAQGTSYLDCFKGIDRRRTEIACCTWLIQIGCGIWFGGSVTYFLQQLGFDDDQSFNFGLGRSALNVVGTICSWWVMQHVGRRSLYLWGIAIMLVLLLAPSAAIAYASGSLLMLFQLTFGVTVGPVCYCLVAEMPSTRLRIKTVALARNLYNVMTIAANFLNNPILNPTAWNLRGKGGFVWCGFSLISYVWAYYRLPEPKGLSAGEMEVLFQHKVPARQFTKVRADPFRSAHYQVETSSAPDISSQVKGEGKVMGVPEPNTPKDGTAFKLGFLYYDA</sequence>
<feature type="transmembrane region" description="Helical" evidence="9">
    <location>
        <begin position="368"/>
        <end position="388"/>
    </location>
</feature>
<dbReference type="Proteomes" id="UP001433268">
    <property type="component" value="Unassembled WGS sequence"/>
</dbReference>
<dbReference type="PANTHER" id="PTHR48022:SF5">
    <property type="entry name" value="ALPHA-GLUCOSIDES PERMEASE MPH2-RELATED"/>
    <property type="match status" value="1"/>
</dbReference>
<protein>
    <recommendedName>
        <fullName evidence="10">Major facilitator superfamily (MFS) profile domain-containing protein</fullName>
    </recommendedName>
</protein>
<reference evidence="11 12" key="1">
    <citation type="submission" date="2023-01" db="EMBL/GenBank/DDBJ databases">
        <title>Analysis of 21 Apiospora genomes using comparative genomics revels a genus with tremendous synthesis potential of carbohydrate active enzymes and secondary metabolites.</title>
        <authorList>
            <person name="Sorensen T."/>
        </authorList>
    </citation>
    <scope>NUCLEOTIDE SEQUENCE [LARGE SCALE GENOMIC DNA]</scope>
    <source>
        <strain evidence="11 12">CBS 114990</strain>
    </source>
</reference>
<feature type="transmembrane region" description="Helical" evidence="9">
    <location>
        <begin position="122"/>
        <end position="142"/>
    </location>
</feature>
<dbReference type="InterPro" id="IPR020846">
    <property type="entry name" value="MFS_dom"/>
</dbReference>
<evidence type="ECO:0000256" key="7">
    <source>
        <dbReference type="ARBA" id="ARBA00026248"/>
    </source>
</evidence>
<feature type="transmembrane region" description="Helical" evidence="9">
    <location>
        <begin position="334"/>
        <end position="356"/>
    </location>
</feature>
<keyword evidence="3 8" id="KW-0813">Transport</keyword>
<dbReference type="InterPro" id="IPR003663">
    <property type="entry name" value="Sugar/inositol_transpt"/>
</dbReference>
<dbReference type="PANTHER" id="PTHR48022">
    <property type="entry name" value="PLASTIDIC GLUCOSE TRANSPORTER 4"/>
    <property type="match status" value="1"/>
</dbReference>
<accession>A0ABR1X042</accession>
<dbReference type="Gene3D" id="1.20.1250.20">
    <property type="entry name" value="MFS general substrate transporter like domains"/>
    <property type="match status" value="1"/>
</dbReference>
<evidence type="ECO:0000259" key="10">
    <source>
        <dbReference type="PROSITE" id="PS50850"/>
    </source>
</evidence>
<evidence type="ECO:0000256" key="2">
    <source>
        <dbReference type="ARBA" id="ARBA00010992"/>
    </source>
</evidence>
<evidence type="ECO:0000256" key="8">
    <source>
        <dbReference type="RuleBase" id="RU003346"/>
    </source>
</evidence>